<feature type="compositionally biased region" description="Low complexity" evidence="1">
    <location>
        <begin position="1021"/>
        <end position="1030"/>
    </location>
</feature>
<feature type="region of interest" description="Disordered" evidence="1">
    <location>
        <begin position="592"/>
        <end position="1187"/>
    </location>
</feature>
<feature type="compositionally biased region" description="Pro residues" evidence="1">
    <location>
        <begin position="995"/>
        <end position="1005"/>
    </location>
</feature>
<feature type="compositionally biased region" description="Basic and acidic residues" evidence="1">
    <location>
        <begin position="489"/>
        <end position="501"/>
    </location>
</feature>
<organism evidence="2 3">
    <name type="scientific">Mycena belliarum</name>
    <dbReference type="NCBI Taxonomy" id="1033014"/>
    <lineage>
        <taxon>Eukaryota</taxon>
        <taxon>Fungi</taxon>
        <taxon>Dikarya</taxon>
        <taxon>Basidiomycota</taxon>
        <taxon>Agaricomycotina</taxon>
        <taxon>Agaricomycetes</taxon>
        <taxon>Agaricomycetidae</taxon>
        <taxon>Agaricales</taxon>
        <taxon>Marasmiineae</taxon>
        <taxon>Mycenaceae</taxon>
        <taxon>Mycena</taxon>
    </lineage>
</organism>
<feature type="compositionally biased region" description="Gly residues" evidence="1">
    <location>
        <begin position="923"/>
        <end position="933"/>
    </location>
</feature>
<dbReference type="Proteomes" id="UP001222325">
    <property type="component" value="Unassembled WGS sequence"/>
</dbReference>
<dbReference type="CDD" id="cd11576">
    <property type="entry name" value="GH99_GH71_like_2"/>
    <property type="match status" value="1"/>
</dbReference>
<comment type="caution">
    <text evidence="2">The sequence shown here is derived from an EMBL/GenBank/DDBJ whole genome shotgun (WGS) entry which is preliminary data.</text>
</comment>
<gene>
    <name evidence="2" type="ORF">B0H15DRAFT_981954</name>
</gene>
<feature type="compositionally biased region" description="Low complexity" evidence="1">
    <location>
        <begin position="1060"/>
        <end position="1080"/>
    </location>
</feature>
<name>A0AAD6U4J5_9AGAR</name>
<feature type="compositionally biased region" description="Low complexity" evidence="1">
    <location>
        <begin position="466"/>
        <end position="488"/>
    </location>
</feature>
<feature type="compositionally biased region" description="Low complexity" evidence="1">
    <location>
        <begin position="674"/>
        <end position="707"/>
    </location>
</feature>
<evidence type="ECO:0000313" key="3">
    <source>
        <dbReference type="Proteomes" id="UP001222325"/>
    </source>
</evidence>
<feature type="region of interest" description="Disordered" evidence="1">
    <location>
        <begin position="457"/>
        <end position="563"/>
    </location>
</feature>
<feature type="compositionally biased region" description="Low complexity" evidence="1">
    <location>
        <begin position="901"/>
        <end position="920"/>
    </location>
</feature>
<evidence type="ECO:0000313" key="2">
    <source>
        <dbReference type="EMBL" id="KAJ7088363.1"/>
    </source>
</evidence>
<feature type="compositionally biased region" description="Low complexity" evidence="1">
    <location>
        <begin position="963"/>
        <end position="978"/>
    </location>
</feature>
<keyword evidence="3" id="KW-1185">Reference proteome</keyword>
<feature type="compositionally biased region" description="Low complexity" evidence="1">
    <location>
        <begin position="759"/>
        <end position="783"/>
    </location>
</feature>
<feature type="compositionally biased region" description="Low complexity" evidence="1">
    <location>
        <begin position="533"/>
        <end position="562"/>
    </location>
</feature>
<feature type="compositionally biased region" description="Polar residues" evidence="1">
    <location>
        <begin position="717"/>
        <end position="758"/>
    </location>
</feature>
<feature type="compositionally biased region" description="Low complexity" evidence="1">
    <location>
        <begin position="1156"/>
        <end position="1166"/>
    </location>
</feature>
<dbReference type="Gene3D" id="3.20.20.80">
    <property type="entry name" value="Glycosidases"/>
    <property type="match status" value="1"/>
</dbReference>
<feature type="compositionally biased region" description="Gly residues" evidence="1">
    <location>
        <begin position="663"/>
        <end position="673"/>
    </location>
</feature>
<feature type="compositionally biased region" description="Pro residues" evidence="1">
    <location>
        <begin position="1081"/>
        <end position="1093"/>
    </location>
</feature>
<reference evidence="2" key="1">
    <citation type="submission" date="2023-03" db="EMBL/GenBank/DDBJ databases">
        <title>Massive genome expansion in bonnet fungi (Mycena s.s.) driven by repeated elements and novel gene families across ecological guilds.</title>
        <authorList>
            <consortium name="Lawrence Berkeley National Laboratory"/>
            <person name="Harder C.B."/>
            <person name="Miyauchi S."/>
            <person name="Viragh M."/>
            <person name="Kuo A."/>
            <person name="Thoen E."/>
            <person name="Andreopoulos B."/>
            <person name="Lu D."/>
            <person name="Skrede I."/>
            <person name="Drula E."/>
            <person name="Henrissat B."/>
            <person name="Morin E."/>
            <person name="Kohler A."/>
            <person name="Barry K."/>
            <person name="LaButti K."/>
            <person name="Morin E."/>
            <person name="Salamov A."/>
            <person name="Lipzen A."/>
            <person name="Mereny Z."/>
            <person name="Hegedus B."/>
            <person name="Baldrian P."/>
            <person name="Stursova M."/>
            <person name="Weitz H."/>
            <person name="Taylor A."/>
            <person name="Grigoriev I.V."/>
            <person name="Nagy L.G."/>
            <person name="Martin F."/>
            <person name="Kauserud H."/>
        </authorList>
    </citation>
    <scope>NUCLEOTIDE SEQUENCE</scope>
    <source>
        <strain evidence="2">CBHHK173m</strain>
    </source>
</reference>
<evidence type="ECO:0000256" key="1">
    <source>
        <dbReference type="SAM" id="MobiDB-lite"/>
    </source>
</evidence>
<feature type="compositionally biased region" description="Polar residues" evidence="1">
    <location>
        <begin position="839"/>
        <end position="856"/>
    </location>
</feature>
<sequence length="1230" mass="129099">MPTAGDSAGKVLKRANPGTIQDKFLVGYQGWFTCANDGPPIGEGHHGWLHWLNEPLPANGRPNTDLWPDTSAYEPSELYPVEGLALRDGSPANVFSSRDPRTVRRHFHWMAQHGVDGAFLQRFVGQIDPEEAGNRDPRYGGTRRLRDEVGRRVREVAEAEGRVWAIMYDVSGVPAADVLRIVTQDIAHLVHGERVFDSPAYLRERGRPVVAVWGFGLSDSRVPPQTARAVFAALRAAAGDAYVFAGVPSHWRTPGAGDAHADPAWAALWLGGEGEGEGAVDAISPWSVGRFSTSAEVEAWAAERWAGDAELVAKHNEEIELGAARGRRVDYVPVVLPGGSGFNLSEGKWEFNGIKRNGGKFLWSQIFHGKRLKGVRSMYGAMWDEYDEGTAFLPVVEKKRLLPESDKWPFLALDEDGYDLPADWYMRIAGFAAEGLRSERRIHDSFPSKELQDYWSSRPRYEDSTSSASASASASSSSAAAGAASGGSEKVETDAEREARAQFDAWTEEQRRKEAENEDLPPPAYSLEDEGPEVVPEPVQQQPIVAQPVQQQQSVATQAQPVHQQPLQPQAAYGVPVTDAAVGALASDFARQHIGASPAPPLPARRESGPAQGRVAGGAALLAERPPLHPASQSGSHDSAGGASFVAERPPLHPSRPQNSGAAGSGSPEGQGQGQQQPGQSQAFQPGGAAGAYPALGGYQQAQAQPAGGPGPGSYPVHQQPQQTGSSASSYTGYQGAQHGSGSAGPQQHTPGNTSYPAQSGPPQQYPQQQQQHPQQYGQPQGYQSGGSVGAHPAQVGYQQAQHTGGSAGSGGAYPPPQQQQQQHTGGSSSSHGGYQQQRPTSSYVPQGGAHQQSIAPASGYPGQYTLTSAARPPPGQNGAGLRPSASLAARPTPSMYTPNAPHARPVSAAPAAAYAASVPLYGAGGSGGGGGYPPQQHASASHAGLAPRPESVRPTTPGYGGPSPHAPHAAQSPPHASYGPPAQPPAPHGLQSPPHTPHGPPSQPHSPYGTQFPPKPPAGSYPGSSSYNPPHAPPSVSLPSPNIPPASFPGPYSQSPGHAAQSFPAPQQGAFPAPHQAYPSPAPSSSPYPGPAFPQNDNGGNYFYQQPPQPQFPGANGNAGGYSPPQADVYSGHYAPQGQGAWAPSMPHRPGSMSPPQGYGQPQAGYGYGFPAPQPTPNSGPLGFATAPMDRIVGRRTRQQLEGTVESLTQSRELILDQASTKLLSKFGL</sequence>
<protein>
    <submittedName>
        <fullName evidence="2">Uncharacterized protein</fullName>
    </submittedName>
</protein>
<proteinExistence type="predicted"/>
<accession>A0AAD6U4J5</accession>
<dbReference type="EMBL" id="JARJCN010000026">
    <property type="protein sequence ID" value="KAJ7088363.1"/>
    <property type="molecule type" value="Genomic_DNA"/>
</dbReference>
<feature type="compositionally biased region" description="Low complexity" evidence="1">
    <location>
        <begin position="819"/>
        <end position="838"/>
    </location>
</feature>
<dbReference type="AlphaFoldDB" id="A0AAD6U4J5"/>